<evidence type="ECO:0008006" key="3">
    <source>
        <dbReference type="Google" id="ProtNLM"/>
    </source>
</evidence>
<evidence type="ECO:0000313" key="1">
    <source>
        <dbReference type="EMBL" id="KAJ7754572.1"/>
    </source>
</evidence>
<name>A0AAD7NC46_9AGAR</name>
<sequence>MSIFNLPPELIDLVIRLDIDVDTLRSCALVCRAFLQPSQRYLFATVDLGTPHGPVPRFHDLLRNSPHLCAHVRELAIVHLDYRGQWQAWYPSLAAVLDLLPNVTMFTLSFLPHVKWGDLPANVQAAICALCQRSPLVNLRVDGAGTINSVTEFSQLVASPALKLLSLKDLDIPVAGPDEIPPTHRIALTDLVLDSNSPTLAIITPWLVDGGSLSQTISISCNCTPETVSHSHALTHAAAATLESVTLHSRETALTTPVRLGGPQQKLHKVIVLLVVDVNHFNRLAQWLAVLLDSCPRSLRLFHVAVYLSARDPNLPVGEPDWASVAELFVYMDELSTPG</sequence>
<reference evidence="1" key="1">
    <citation type="submission" date="2023-03" db="EMBL/GenBank/DDBJ databases">
        <title>Massive genome expansion in bonnet fungi (Mycena s.s.) driven by repeated elements and novel gene families across ecological guilds.</title>
        <authorList>
            <consortium name="Lawrence Berkeley National Laboratory"/>
            <person name="Harder C.B."/>
            <person name="Miyauchi S."/>
            <person name="Viragh M."/>
            <person name="Kuo A."/>
            <person name="Thoen E."/>
            <person name="Andreopoulos B."/>
            <person name="Lu D."/>
            <person name="Skrede I."/>
            <person name="Drula E."/>
            <person name="Henrissat B."/>
            <person name="Morin E."/>
            <person name="Kohler A."/>
            <person name="Barry K."/>
            <person name="LaButti K."/>
            <person name="Morin E."/>
            <person name="Salamov A."/>
            <person name="Lipzen A."/>
            <person name="Mereny Z."/>
            <person name="Hegedus B."/>
            <person name="Baldrian P."/>
            <person name="Stursova M."/>
            <person name="Weitz H."/>
            <person name="Taylor A."/>
            <person name="Grigoriev I.V."/>
            <person name="Nagy L.G."/>
            <person name="Martin F."/>
            <person name="Kauserud H."/>
        </authorList>
    </citation>
    <scope>NUCLEOTIDE SEQUENCE</scope>
    <source>
        <strain evidence="1">CBHHK182m</strain>
    </source>
</reference>
<comment type="caution">
    <text evidence="1">The sequence shown here is derived from an EMBL/GenBank/DDBJ whole genome shotgun (WGS) entry which is preliminary data.</text>
</comment>
<dbReference type="Proteomes" id="UP001215598">
    <property type="component" value="Unassembled WGS sequence"/>
</dbReference>
<dbReference type="EMBL" id="JARKIB010000052">
    <property type="protein sequence ID" value="KAJ7754572.1"/>
    <property type="molecule type" value="Genomic_DNA"/>
</dbReference>
<accession>A0AAD7NC46</accession>
<keyword evidence="2" id="KW-1185">Reference proteome</keyword>
<organism evidence="1 2">
    <name type="scientific">Mycena metata</name>
    <dbReference type="NCBI Taxonomy" id="1033252"/>
    <lineage>
        <taxon>Eukaryota</taxon>
        <taxon>Fungi</taxon>
        <taxon>Dikarya</taxon>
        <taxon>Basidiomycota</taxon>
        <taxon>Agaricomycotina</taxon>
        <taxon>Agaricomycetes</taxon>
        <taxon>Agaricomycetidae</taxon>
        <taxon>Agaricales</taxon>
        <taxon>Marasmiineae</taxon>
        <taxon>Mycenaceae</taxon>
        <taxon>Mycena</taxon>
    </lineage>
</organism>
<gene>
    <name evidence="1" type="ORF">B0H16DRAFT_748420</name>
</gene>
<protein>
    <recommendedName>
        <fullName evidence="3">F-box domain-containing protein</fullName>
    </recommendedName>
</protein>
<dbReference type="AlphaFoldDB" id="A0AAD7NC46"/>
<evidence type="ECO:0000313" key="2">
    <source>
        <dbReference type="Proteomes" id="UP001215598"/>
    </source>
</evidence>
<proteinExistence type="predicted"/>